<evidence type="ECO:0000313" key="2">
    <source>
        <dbReference type="Proteomes" id="UP001152484"/>
    </source>
</evidence>
<dbReference type="EMBL" id="CAMAPE010000002">
    <property type="protein sequence ID" value="CAH9053743.1"/>
    <property type="molecule type" value="Genomic_DNA"/>
</dbReference>
<protein>
    <submittedName>
        <fullName evidence="1">Uncharacterized protein</fullName>
    </submittedName>
</protein>
<dbReference type="OrthoDB" id="10395203at2759"/>
<comment type="caution">
    <text evidence="1">The sequence shown here is derived from an EMBL/GenBank/DDBJ whole genome shotgun (WGS) entry which is preliminary data.</text>
</comment>
<name>A0A9P0YGQ6_CUSEU</name>
<organism evidence="1 2">
    <name type="scientific">Cuscuta europaea</name>
    <name type="common">European dodder</name>
    <dbReference type="NCBI Taxonomy" id="41803"/>
    <lineage>
        <taxon>Eukaryota</taxon>
        <taxon>Viridiplantae</taxon>
        <taxon>Streptophyta</taxon>
        <taxon>Embryophyta</taxon>
        <taxon>Tracheophyta</taxon>
        <taxon>Spermatophyta</taxon>
        <taxon>Magnoliopsida</taxon>
        <taxon>eudicotyledons</taxon>
        <taxon>Gunneridae</taxon>
        <taxon>Pentapetalae</taxon>
        <taxon>asterids</taxon>
        <taxon>lamiids</taxon>
        <taxon>Solanales</taxon>
        <taxon>Convolvulaceae</taxon>
        <taxon>Cuscuteae</taxon>
        <taxon>Cuscuta</taxon>
        <taxon>Cuscuta subgen. Cuscuta</taxon>
    </lineage>
</organism>
<proteinExistence type="predicted"/>
<gene>
    <name evidence="1" type="ORF">CEURO_LOCUS543</name>
</gene>
<keyword evidence="2" id="KW-1185">Reference proteome</keyword>
<dbReference type="Proteomes" id="UP001152484">
    <property type="component" value="Unassembled WGS sequence"/>
</dbReference>
<sequence>MCWLIFSPNVCPLFINFAMFSTQNRYTRMAKTAREEQISIDIEAQSIKIQKKDLQSGVGKTLCVLTFHELYVVNINTNCFGIGGISNNDICTAIDLPNLIMGMVAIKSKILLVGGQELIKDGIGKRFRTDRKYNQFFSSKVYELKQDTKSMTVAASEVIPNLNEGKGMPIVQKFGSKIFVLHSMGHFKPNVRNSCTEKCIFEVYDFSSPTEGWVAKLYTPIHDIVESSGCYTVNMYCRVGDKLYLNVDSSRAVKSFILDLKTEKWSEDDCFFAKWTFRALLEVGVSVPGLDHGQHVILGCKGNEWSEFPQFYASLFTEGKGFSCYQRIDDIFSLGEEELGFASCGFLELGNGEFFGIMICLNIKVKDFYLVVSTFCLDVITTPALSFPLSVKYPSETNFLRVNLRNQQMFKLEMPHREYPFICGAAVL</sequence>
<accession>A0A9P0YGQ6</accession>
<evidence type="ECO:0000313" key="1">
    <source>
        <dbReference type="EMBL" id="CAH9053743.1"/>
    </source>
</evidence>
<reference evidence="1" key="1">
    <citation type="submission" date="2022-07" db="EMBL/GenBank/DDBJ databases">
        <authorList>
            <person name="Macas J."/>
            <person name="Novak P."/>
            <person name="Neumann P."/>
        </authorList>
    </citation>
    <scope>NUCLEOTIDE SEQUENCE</scope>
</reference>
<dbReference type="AlphaFoldDB" id="A0A9P0YGQ6"/>